<dbReference type="Proteomes" id="UP000002949">
    <property type="component" value="Unassembled WGS sequence"/>
</dbReference>
<dbReference type="AlphaFoldDB" id="G6YLI5"/>
<evidence type="ECO:0000313" key="1">
    <source>
        <dbReference type="EMBL" id="EHH02762.1"/>
    </source>
</evidence>
<evidence type="ECO:0000313" key="2">
    <source>
        <dbReference type="Proteomes" id="UP000002949"/>
    </source>
</evidence>
<gene>
    <name evidence="1" type="ORF">MEA186_34364</name>
</gene>
<name>G6YLI5_9HYPH</name>
<organism evidence="1 2">
    <name type="scientific">Mesorhizobium amorphae CCNWGS0123</name>
    <dbReference type="NCBI Taxonomy" id="1082933"/>
    <lineage>
        <taxon>Bacteria</taxon>
        <taxon>Pseudomonadati</taxon>
        <taxon>Pseudomonadota</taxon>
        <taxon>Alphaproteobacteria</taxon>
        <taxon>Hyphomicrobiales</taxon>
        <taxon>Phyllobacteriaceae</taxon>
        <taxon>Mesorhizobium</taxon>
    </lineage>
</organism>
<dbReference type="PATRIC" id="fig|1082933.3.peg.6661"/>
<accession>G6YLI5</accession>
<reference evidence="1 2" key="1">
    <citation type="journal article" date="2012" name="J. Bacteriol.">
        <title>Draft Genome Sequence of Plant Growth-Promoting Rhizobium Mesorhizobium amorphae, Isolated from Zinc-Lead Mine Tailings.</title>
        <authorList>
            <person name="Hao X."/>
            <person name="Lin Y."/>
            <person name="Johnstone L."/>
            <person name="Baltrus D.A."/>
            <person name="Miller S.J."/>
            <person name="Wei G."/>
            <person name="Rensing C."/>
        </authorList>
    </citation>
    <scope>NUCLEOTIDE SEQUENCE [LARGE SCALE GENOMIC DNA]</scope>
    <source>
        <strain evidence="1 2">CCNWGS0123</strain>
    </source>
</reference>
<proteinExistence type="predicted"/>
<sequence>MRSPPLEDENLLDLSEEALAIARSIEQARCGNAIMARPCEEAIARSTWM</sequence>
<dbReference type="EMBL" id="AGSN01000252">
    <property type="protein sequence ID" value="EHH02762.1"/>
    <property type="molecule type" value="Genomic_DNA"/>
</dbReference>
<protein>
    <submittedName>
        <fullName evidence="1">Uncharacterized protein</fullName>
    </submittedName>
</protein>
<keyword evidence="2" id="KW-1185">Reference proteome</keyword>